<dbReference type="GO" id="GO:0006836">
    <property type="term" value="P:neurotransmitter transport"/>
    <property type="evidence" value="ECO:0007669"/>
    <property type="project" value="UniProtKB-KW"/>
</dbReference>
<name>A0A553NVP9_TIGCA</name>
<keyword evidence="2" id="KW-0813">Transport</keyword>
<evidence type="ECO:0000256" key="4">
    <source>
        <dbReference type="ARBA" id="ARBA00022775"/>
    </source>
</evidence>
<dbReference type="AlphaFoldDB" id="A0A553NVP9"/>
<dbReference type="EMBL" id="VCGU01000010">
    <property type="protein sequence ID" value="TRY69506.1"/>
    <property type="molecule type" value="Genomic_DNA"/>
</dbReference>
<reference evidence="6 7" key="1">
    <citation type="journal article" date="2018" name="Nat. Ecol. Evol.">
        <title>Genomic signatures of mitonuclear coevolution across populations of Tigriopus californicus.</title>
        <authorList>
            <person name="Barreto F.S."/>
            <person name="Watson E.T."/>
            <person name="Lima T.G."/>
            <person name="Willett C.S."/>
            <person name="Edmands S."/>
            <person name="Li W."/>
            <person name="Burton R.S."/>
        </authorList>
    </citation>
    <scope>NUCLEOTIDE SEQUENCE [LARGE SCALE GENOMIC DNA]</scope>
    <source>
        <strain evidence="6 7">San Diego</strain>
    </source>
</reference>
<dbReference type="InterPro" id="IPR008849">
    <property type="entry name" value="Synaphin"/>
</dbReference>
<dbReference type="GO" id="GO:0006887">
    <property type="term" value="P:exocytosis"/>
    <property type="evidence" value="ECO:0007669"/>
    <property type="project" value="UniProtKB-KW"/>
</dbReference>
<dbReference type="Pfam" id="PF05835">
    <property type="entry name" value="Synaphin"/>
    <property type="match status" value="1"/>
</dbReference>
<accession>A0A553NVP9</accession>
<proteinExistence type="inferred from homology"/>
<comment type="similarity">
    <text evidence="1">Belongs to the complexin/synaphin family.</text>
</comment>
<evidence type="ECO:0000313" key="6">
    <source>
        <dbReference type="EMBL" id="TRY69506.1"/>
    </source>
</evidence>
<feature type="compositionally biased region" description="Basic and acidic residues" evidence="5">
    <location>
        <begin position="28"/>
        <end position="92"/>
    </location>
</feature>
<dbReference type="GO" id="GO:0019905">
    <property type="term" value="F:syntaxin binding"/>
    <property type="evidence" value="ECO:0007669"/>
    <property type="project" value="InterPro"/>
</dbReference>
<sequence>MAGKLTFLSGIIRHEVNDLKNDLFGGNESDKEMTAEASAKAKNEEKKKEDAQKLYEEERRKKREKQEYQREKFRDGIRQKYGIEKKSPTEKL</sequence>
<dbReference type="Proteomes" id="UP000318571">
    <property type="component" value="Chromosome 1"/>
</dbReference>
<dbReference type="Gene3D" id="1.20.5.580">
    <property type="entry name" value="Single Helix bin"/>
    <property type="match status" value="1"/>
</dbReference>
<organism evidence="6 7">
    <name type="scientific">Tigriopus californicus</name>
    <name type="common">Marine copepod</name>
    <dbReference type="NCBI Taxonomy" id="6832"/>
    <lineage>
        <taxon>Eukaryota</taxon>
        <taxon>Metazoa</taxon>
        <taxon>Ecdysozoa</taxon>
        <taxon>Arthropoda</taxon>
        <taxon>Crustacea</taxon>
        <taxon>Multicrustacea</taxon>
        <taxon>Hexanauplia</taxon>
        <taxon>Copepoda</taxon>
        <taxon>Harpacticoida</taxon>
        <taxon>Harpacticidae</taxon>
        <taxon>Tigriopus</taxon>
    </lineage>
</organism>
<keyword evidence="4" id="KW-0532">Neurotransmitter transport</keyword>
<keyword evidence="3" id="KW-0268">Exocytosis</keyword>
<evidence type="ECO:0000313" key="7">
    <source>
        <dbReference type="Proteomes" id="UP000318571"/>
    </source>
</evidence>
<feature type="region of interest" description="Disordered" evidence="5">
    <location>
        <begin position="21"/>
        <end position="92"/>
    </location>
</feature>
<keyword evidence="7" id="KW-1185">Reference proteome</keyword>
<evidence type="ECO:0000256" key="2">
    <source>
        <dbReference type="ARBA" id="ARBA00022448"/>
    </source>
</evidence>
<gene>
    <name evidence="6" type="ORF">TCAL_05103</name>
</gene>
<protein>
    <recommendedName>
        <fullName evidence="8">Complexin</fullName>
    </recommendedName>
</protein>
<evidence type="ECO:0000256" key="5">
    <source>
        <dbReference type="SAM" id="MobiDB-lite"/>
    </source>
</evidence>
<evidence type="ECO:0000256" key="3">
    <source>
        <dbReference type="ARBA" id="ARBA00022483"/>
    </source>
</evidence>
<evidence type="ECO:0008006" key="8">
    <source>
        <dbReference type="Google" id="ProtNLM"/>
    </source>
</evidence>
<evidence type="ECO:0000256" key="1">
    <source>
        <dbReference type="ARBA" id="ARBA00005396"/>
    </source>
</evidence>
<comment type="caution">
    <text evidence="6">The sequence shown here is derived from an EMBL/GenBank/DDBJ whole genome shotgun (WGS) entry which is preliminary data.</text>
</comment>